<dbReference type="PANTHER" id="PTHR47926:SF380">
    <property type="entry name" value="PENTATRICOPEPTIDE REPEAT-CONTAINING PROTEIN"/>
    <property type="match status" value="1"/>
</dbReference>
<feature type="repeat" description="PPR" evidence="2">
    <location>
        <begin position="218"/>
        <end position="252"/>
    </location>
</feature>
<feature type="repeat" description="PPR" evidence="2">
    <location>
        <begin position="342"/>
        <end position="376"/>
    </location>
</feature>
<dbReference type="FunFam" id="1.25.40.10:FF:001810">
    <property type="entry name" value="Pentatricopeptide repeat-containing protein mitochondrial"/>
    <property type="match status" value="1"/>
</dbReference>
<evidence type="ECO:0000313" key="4">
    <source>
        <dbReference type="Proteomes" id="UP001634007"/>
    </source>
</evidence>
<evidence type="ECO:0000313" key="3">
    <source>
        <dbReference type="EMBL" id="KAL3741063.1"/>
    </source>
</evidence>
<dbReference type="EMBL" id="JBJKBG010000005">
    <property type="protein sequence ID" value="KAL3741063.1"/>
    <property type="molecule type" value="Genomic_DNA"/>
</dbReference>
<proteinExistence type="predicted"/>
<dbReference type="Gene3D" id="1.25.40.10">
    <property type="entry name" value="Tetratricopeptide repeat domain"/>
    <property type="match status" value="6"/>
</dbReference>
<reference evidence="3 4" key="1">
    <citation type="submission" date="2024-11" db="EMBL/GenBank/DDBJ databases">
        <title>Chromosome-level genome assembly of Eucalyptus globulus Labill. provides insights into its genome evolution.</title>
        <authorList>
            <person name="Li X."/>
        </authorList>
    </citation>
    <scope>NUCLEOTIDE SEQUENCE [LARGE SCALE GENOMIC DNA]</scope>
    <source>
        <strain evidence="3">CL2024</strain>
        <tissue evidence="3">Fresh tender leaves</tissue>
    </source>
</reference>
<organism evidence="3 4">
    <name type="scientific">Eucalyptus globulus</name>
    <name type="common">Tasmanian blue gum</name>
    <dbReference type="NCBI Taxonomy" id="34317"/>
    <lineage>
        <taxon>Eukaryota</taxon>
        <taxon>Viridiplantae</taxon>
        <taxon>Streptophyta</taxon>
        <taxon>Embryophyta</taxon>
        <taxon>Tracheophyta</taxon>
        <taxon>Spermatophyta</taxon>
        <taxon>Magnoliopsida</taxon>
        <taxon>eudicotyledons</taxon>
        <taxon>Gunneridae</taxon>
        <taxon>Pentapetalae</taxon>
        <taxon>rosids</taxon>
        <taxon>malvids</taxon>
        <taxon>Myrtales</taxon>
        <taxon>Myrtaceae</taxon>
        <taxon>Myrtoideae</taxon>
        <taxon>Eucalypteae</taxon>
        <taxon>Eucalyptus</taxon>
    </lineage>
</organism>
<keyword evidence="4" id="KW-1185">Reference proteome</keyword>
<feature type="repeat" description="PPR" evidence="2">
    <location>
        <begin position="94"/>
        <end position="128"/>
    </location>
</feature>
<dbReference type="PROSITE" id="PS51375">
    <property type="entry name" value="PPR"/>
    <property type="match status" value="6"/>
</dbReference>
<keyword evidence="1" id="KW-0677">Repeat</keyword>
<feature type="repeat" description="PPR" evidence="2">
    <location>
        <begin position="440"/>
        <end position="474"/>
    </location>
</feature>
<dbReference type="Pfam" id="PF20431">
    <property type="entry name" value="E_motif"/>
    <property type="match status" value="1"/>
</dbReference>
<dbReference type="InterPro" id="IPR002885">
    <property type="entry name" value="PPR_rpt"/>
</dbReference>
<dbReference type="Pfam" id="PF01535">
    <property type="entry name" value="PPR"/>
    <property type="match status" value="9"/>
</dbReference>
<evidence type="ECO:0008006" key="5">
    <source>
        <dbReference type="Google" id="ProtNLM"/>
    </source>
</evidence>
<gene>
    <name evidence="3" type="ORF">ACJRO7_022219</name>
</gene>
<dbReference type="InterPro" id="IPR046960">
    <property type="entry name" value="PPR_At4g14850-like_plant"/>
</dbReference>
<dbReference type="PANTHER" id="PTHR47926">
    <property type="entry name" value="PENTATRICOPEPTIDE REPEAT-CONTAINING PROTEIN"/>
    <property type="match status" value="1"/>
</dbReference>
<dbReference type="Proteomes" id="UP001634007">
    <property type="component" value="Unassembled WGS sequence"/>
</dbReference>
<dbReference type="SUPFAM" id="SSF48452">
    <property type="entry name" value="TPR-like"/>
    <property type="match status" value="1"/>
</dbReference>
<evidence type="ECO:0000256" key="2">
    <source>
        <dbReference type="PROSITE-ProRule" id="PRU00708"/>
    </source>
</evidence>
<protein>
    <recommendedName>
        <fullName evidence="5">Pentatricopeptide repeat-containing protein</fullName>
    </recommendedName>
</protein>
<dbReference type="AlphaFoldDB" id="A0ABD3KNW1"/>
<accession>A0ABD3KNW1</accession>
<name>A0ABD3KNW1_EUCGL</name>
<comment type="caution">
    <text evidence="3">The sequence shown here is derived from an EMBL/GenBank/DDBJ whole genome shotgun (WGS) entry which is preliminary data.</text>
</comment>
<dbReference type="FunFam" id="1.25.40.10:FF:000125">
    <property type="entry name" value="Pentatricopeptide repeat-containing protein"/>
    <property type="match status" value="1"/>
</dbReference>
<sequence>MHPVGACPVRCRSFLNLLAAASHCICRGPLLSSPARQFVRRYTTRIRIPRALSSLPTPTRDPDIRDRNVMIKTLGHGGRVQEARKVFDDMPHRDAFSYSSMIKAYLKDNDLPKAERLFREMPGRNVGVDSAMIDGYAKAGRVGDAQKVFDEMTERNVYSWTSLVSGYFRSGQVDKGLALFEQMPDRNVVSWTTVVQGYACNGLIDEARKTFDLMPEKNVVAWTVMIKSYVENGRLDDAEQLFKEMLQKNTYSWNVMIQGLMDGNRVTEAIQMFNTMPQRNEVSWTIMVTGLARNGMTEHAREYFDKMPNKDIASWNAMVTAYIDEGLMLEANEIFSSMPQRNIVTWNAMIDGYARHGPEGEALRLLIHMWQSGFRPNETTISSALTSCEGTLEVMQAHALVIHLGFENETPLANALVTMYSRNGDLFSARLVFENLESKDVVSWTAMILSYANHGYGQHALHVFARMLRAGATPDKITFVGVLSACSHAGMVKKGRMLFNSMVAAYALEPKAEHYCCLVDMLGRAGQVEEALEVFSNIPQCEQDGAVMGALLGACRFHGYDSLANLLGEKLIELEPDAAGPYVLWANAFAASGKWSEFARVRKKMKEQNVRKVPGFSQIEVNGKSHVFFAGDRSHPEMERVYRLLQDKLMPLMLEMASTKENRPLTV</sequence>
<feature type="repeat" description="PPR" evidence="2">
    <location>
        <begin position="156"/>
        <end position="190"/>
    </location>
</feature>
<dbReference type="NCBIfam" id="TIGR00756">
    <property type="entry name" value="PPR"/>
    <property type="match status" value="11"/>
</dbReference>
<feature type="repeat" description="PPR" evidence="2">
    <location>
        <begin position="280"/>
        <end position="314"/>
    </location>
</feature>
<dbReference type="InterPro" id="IPR046848">
    <property type="entry name" value="E_motif"/>
</dbReference>
<dbReference type="InterPro" id="IPR011990">
    <property type="entry name" value="TPR-like_helical_dom_sf"/>
</dbReference>
<dbReference type="Pfam" id="PF13041">
    <property type="entry name" value="PPR_2"/>
    <property type="match status" value="2"/>
</dbReference>
<evidence type="ECO:0000256" key="1">
    <source>
        <dbReference type="ARBA" id="ARBA00022737"/>
    </source>
</evidence>
<dbReference type="GO" id="GO:0048731">
    <property type="term" value="P:system development"/>
    <property type="evidence" value="ECO:0007669"/>
    <property type="project" value="UniProtKB-ARBA"/>
</dbReference>